<dbReference type="EMBL" id="CATNWA010005971">
    <property type="protein sequence ID" value="CAI9551151.1"/>
    <property type="molecule type" value="Genomic_DNA"/>
</dbReference>
<organism evidence="2 3">
    <name type="scientific">Staurois parvus</name>
    <dbReference type="NCBI Taxonomy" id="386267"/>
    <lineage>
        <taxon>Eukaryota</taxon>
        <taxon>Metazoa</taxon>
        <taxon>Chordata</taxon>
        <taxon>Craniata</taxon>
        <taxon>Vertebrata</taxon>
        <taxon>Euteleostomi</taxon>
        <taxon>Amphibia</taxon>
        <taxon>Batrachia</taxon>
        <taxon>Anura</taxon>
        <taxon>Neobatrachia</taxon>
        <taxon>Ranoidea</taxon>
        <taxon>Ranidae</taxon>
        <taxon>Staurois</taxon>
    </lineage>
</organism>
<sequence length="59" mass="6195">MRSSGSAEIAGPLCPSDTADHGNSRRSVSNHSCSHVNTEMPVIAISLLSSCHADRGHLH</sequence>
<protein>
    <submittedName>
        <fullName evidence="2">Uncharacterized protein</fullName>
    </submittedName>
</protein>
<comment type="caution">
    <text evidence="2">The sequence shown here is derived from an EMBL/GenBank/DDBJ whole genome shotgun (WGS) entry which is preliminary data.</text>
</comment>
<keyword evidence="3" id="KW-1185">Reference proteome</keyword>
<accession>A0ABN9BUI0</accession>
<proteinExistence type="predicted"/>
<reference evidence="2" key="1">
    <citation type="submission" date="2023-05" db="EMBL/GenBank/DDBJ databases">
        <authorList>
            <person name="Stuckert A."/>
        </authorList>
    </citation>
    <scope>NUCLEOTIDE SEQUENCE</scope>
</reference>
<evidence type="ECO:0000313" key="3">
    <source>
        <dbReference type="Proteomes" id="UP001162483"/>
    </source>
</evidence>
<evidence type="ECO:0000256" key="1">
    <source>
        <dbReference type="SAM" id="MobiDB-lite"/>
    </source>
</evidence>
<gene>
    <name evidence="2" type="ORF">SPARVUS_LOCUS3686973</name>
</gene>
<dbReference type="Proteomes" id="UP001162483">
    <property type="component" value="Unassembled WGS sequence"/>
</dbReference>
<evidence type="ECO:0000313" key="2">
    <source>
        <dbReference type="EMBL" id="CAI9551151.1"/>
    </source>
</evidence>
<feature type="region of interest" description="Disordered" evidence="1">
    <location>
        <begin position="1"/>
        <end position="33"/>
    </location>
</feature>
<name>A0ABN9BUI0_9NEOB</name>